<reference evidence="7" key="1">
    <citation type="submission" date="2016-10" db="EMBL/GenBank/DDBJ databases">
        <authorList>
            <person name="Varghese N."/>
            <person name="Submissions S."/>
        </authorList>
    </citation>
    <scope>NUCLEOTIDE SEQUENCE [LARGE SCALE GENOMIC DNA]</scope>
    <source>
        <strain evidence="7">CGMCC 4.6609</strain>
    </source>
</reference>
<dbReference type="Pfam" id="PF00196">
    <property type="entry name" value="GerE"/>
    <property type="match status" value="1"/>
</dbReference>
<sequence>MKLAAIGRTNAEIARKLFISVGTVETHLTSVQTKLDAGNRIDIADWAWQTRLVDHKQDPQPVCGQKPRRPPPEFAQ</sequence>
<dbReference type="PRINTS" id="PR00038">
    <property type="entry name" value="HTHLUXR"/>
</dbReference>
<dbReference type="PROSITE" id="PS50043">
    <property type="entry name" value="HTH_LUXR_2"/>
    <property type="match status" value="1"/>
</dbReference>
<dbReference type="EMBL" id="FNIX01000001">
    <property type="protein sequence ID" value="SDO12210.1"/>
    <property type="molecule type" value="Genomic_DNA"/>
</dbReference>
<gene>
    <name evidence="6" type="ORF">SAMN05421507_1011433</name>
</gene>
<feature type="domain" description="HTH luxR-type" evidence="5">
    <location>
        <begin position="1"/>
        <end position="51"/>
    </location>
</feature>
<dbReference type="Gene3D" id="1.10.10.10">
    <property type="entry name" value="Winged helix-like DNA-binding domain superfamily/Winged helix DNA-binding domain"/>
    <property type="match status" value="1"/>
</dbReference>
<dbReference type="RefSeq" id="WP_218130161.1">
    <property type="nucleotide sequence ID" value="NZ_FNIX01000001.1"/>
</dbReference>
<protein>
    <submittedName>
        <fullName evidence="6">Regulatory protein, luxR family</fullName>
    </submittedName>
</protein>
<dbReference type="SUPFAM" id="SSF46894">
    <property type="entry name" value="C-terminal effector domain of the bipartite response regulators"/>
    <property type="match status" value="1"/>
</dbReference>
<dbReference type="GO" id="GO:0003677">
    <property type="term" value="F:DNA binding"/>
    <property type="evidence" value="ECO:0007669"/>
    <property type="project" value="UniProtKB-KW"/>
</dbReference>
<dbReference type="InterPro" id="IPR016032">
    <property type="entry name" value="Sig_transdc_resp-reg_C-effctor"/>
</dbReference>
<evidence type="ECO:0000256" key="4">
    <source>
        <dbReference type="SAM" id="MobiDB-lite"/>
    </source>
</evidence>
<evidence type="ECO:0000256" key="1">
    <source>
        <dbReference type="ARBA" id="ARBA00023015"/>
    </source>
</evidence>
<dbReference type="PROSITE" id="PS00622">
    <property type="entry name" value="HTH_LUXR_1"/>
    <property type="match status" value="1"/>
</dbReference>
<evidence type="ECO:0000313" key="6">
    <source>
        <dbReference type="EMBL" id="SDO12210.1"/>
    </source>
</evidence>
<organism evidence="6 7">
    <name type="scientific">Lentzea jiangxiensis</name>
    <dbReference type="NCBI Taxonomy" id="641025"/>
    <lineage>
        <taxon>Bacteria</taxon>
        <taxon>Bacillati</taxon>
        <taxon>Actinomycetota</taxon>
        <taxon>Actinomycetes</taxon>
        <taxon>Pseudonocardiales</taxon>
        <taxon>Pseudonocardiaceae</taxon>
        <taxon>Lentzea</taxon>
    </lineage>
</organism>
<dbReference type="SMART" id="SM00421">
    <property type="entry name" value="HTH_LUXR"/>
    <property type="match status" value="1"/>
</dbReference>
<feature type="region of interest" description="Disordered" evidence="4">
    <location>
        <begin position="55"/>
        <end position="76"/>
    </location>
</feature>
<dbReference type="Proteomes" id="UP000199691">
    <property type="component" value="Unassembled WGS sequence"/>
</dbReference>
<evidence type="ECO:0000256" key="2">
    <source>
        <dbReference type="ARBA" id="ARBA00023125"/>
    </source>
</evidence>
<evidence type="ECO:0000256" key="3">
    <source>
        <dbReference type="ARBA" id="ARBA00023163"/>
    </source>
</evidence>
<evidence type="ECO:0000259" key="5">
    <source>
        <dbReference type="PROSITE" id="PS50043"/>
    </source>
</evidence>
<name>A0A1H0GZC1_9PSEU</name>
<dbReference type="PANTHER" id="PTHR44688:SF16">
    <property type="entry name" value="DNA-BINDING TRANSCRIPTIONAL ACTIVATOR DEVR_DOSR"/>
    <property type="match status" value="1"/>
</dbReference>
<dbReference type="CDD" id="cd06170">
    <property type="entry name" value="LuxR_C_like"/>
    <property type="match status" value="1"/>
</dbReference>
<keyword evidence="2" id="KW-0238">DNA-binding</keyword>
<proteinExistence type="predicted"/>
<dbReference type="PANTHER" id="PTHR44688">
    <property type="entry name" value="DNA-BINDING TRANSCRIPTIONAL ACTIVATOR DEVR_DOSR"/>
    <property type="match status" value="1"/>
</dbReference>
<evidence type="ECO:0000313" key="7">
    <source>
        <dbReference type="Proteomes" id="UP000199691"/>
    </source>
</evidence>
<dbReference type="GO" id="GO:0006355">
    <property type="term" value="P:regulation of DNA-templated transcription"/>
    <property type="evidence" value="ECO:0007669"/>
    <property type="project" value="InterPro"/>
</dbReference>
<keyword evidence="3" id="KW-0804">Transcription</keyword>
<keyword evidence="7" id="KW-1185">Reference proteome</keyword>
<accession>A0A1H0GZC1</accession>
<dbReference type="InterPro" id="IPR000792">
    <property type="entry name" value="Tscrpt_reg_LuxR_C"/>
</dbReference>
<keyword evidence="1" id="KW-0805">Transcription regulation</keyword>
<dbReference type="STRING" id="641025.SAMN05421507_1011433"/>
<dbReference type="InterPro" id="IPR036388">
    <property type="entry name" value="WH-like_DNA-bd_sf"/>
</dbReference>
<dbReference type="AlphaFoldDB" id="A0A1H0GZC1"/>